<evidence type="ECO:0008006" key="2">
    <source>
        <dbReference type="Google" id="ProtNLM"/>
    </source>
</evidence>
<sequence>MPRQEHTQKNQLLPEHQQLLENCGIKAEVAKSRGYFSVTALADLTSLCFKRYQFTGPSLISPIFGFDGHIVTYLGKPDRPRMRDGHPIEEELPEGSSLAIDVPPASLLSLEDSETELWITDGPRQADALTSVGLTAVGLIGHRGWRSLRPRKKKPLAAWDNTSLNGREVVIAFGSIATSTPDRLADLQHFTRFL</sequence>
<proteinExistence type="predicted"/>
<name>A0A0F8WEA2_9ZZZZ</name>
<accession>A0A0F8WEA2</accession>
<evidence type="ECO:0000313" key="1">
    <source>
        <dbReference type="EMBL" id="KKK54848.1"/>
    </source>
</evidence>
<gene>
    <name evidence="1" type="ORF">LCGC14_3080560</name>
</gene>
<organism evidence="1">
    <name type="scientific">marine sediment metagenome</name>
    <dbReference type="NCBI Taxonomy" id="412755"/>
    <lineage>
        <taxon>unclassified sequences</taxon>
        <taxon>metagenomes</taxon>
        <taxon>ecological metagenomes</taxon>
    </lineage>
</organism>
<protein>
    <recommendedName>
        <fullName evidence="2">DUF3854 domain-containing protein</fullName>
    </recommendedName>
</protein>
<reference evidence="1" key="1">
    <citation type="journal article" date="2015" name="Nature">
        <title>Complex archaea that bridge the gap between prokaryotes and eukaryotes.</title>
        <authorList>
            <person name="Spang A."/>
            <person name="Saw J.H."/>
            <person name="Jorgensen S.L."/>
            <person name="Zaremba-Niedzwiedzka K."/>
            <person name="Martijn J."/>
            <person name="Lind A.E."/>
            <person name="van Eijk R."/>
            <person name="Schleper C."/>
            <person name="Guy L."/>
            <person name="Ettema T.J."/>
        </authorList>
    </citation>
    <scope>NUCLEOTIDE SEQUENCE</scope>
</reference>
<dbReference type="AlphaFoldDB" id="A0A0F8WEA2"/>
<feature type="non-terminal residue" evidence="1">
    <location>
        <position position="194"/>
    </location>
</feature>
<comment type="caution">
    <text evidence="1">The sequence shown here is derived from an EMBL/GenBank/DDBJ whole genome shotgun (WGS) entry which is preliminary data.</text>
</comment>
<dbReference type="EMBL" id="LAZR01065789">
    <property type="protein sequence ID" value="KKK54848.1"/>
    <property type="molecule type" value="Genomic_DNA"/>
</dbReference>